<comment type="caution">
    <text evidence="2">The sequence shown here is derived from an EMBL/GenBank/DDBJ whole genome shotgun (WGS) entry which is preliminary data.</text>
</comment>
<keyword evidence="1" id="KW-0812">Transmembrane</keyword>
<keyword evidence="1" id="KW-1133">Transmembrane helix</keyword>
<organism evidence="2 3">
    <name type="scientific">Novosphingobium album</name>
    <name type="common">ex Liu et al. 2023</name>
    <dbReference type="NCBI Taxonomy" id="3031130"/>
    <lineage>
        <taxon>Bacteria</taxon>
        <taxon>Pseudomonadati</taxon>
        <taxon>Pseudomonadota</taxon>
        <taxon>Alphaproteobacteria</taxon>
        <taxon>Sphingomonadales</taxon>
        <taxon>Sphingomonadaceae</taxon>
        <taxon>Novosphingobium</taxon>
    </lineage>
</organism>
<gene>
    <name evidence="2" type="ORF">PYV00_17780</name>
</gene>
<sequence>MKVVNNEFSPYLGHRNDVNFNRAQVRVVACHPEAEEGEERWPLGFVLGVLLSAACWAGLAYLVLR</sequence>
<proteinExistence type="predicted"/>
<keyword evidence="3" id="KW-1185">Reference proteome</keyword>
<dbReference type="RefSeq" id="WP_275229633.1">
    <property type="nucleotide sequence ID" value="NZ_JARESE010000062.1"/>
</dbReference>
<name>A0ABT5WUG4_9SPHN</name>
<feature type="transmembrane region" description="Helical" evidence="1">
    <location>
        <begin position="41"/>
        <end position="64"/>
    </location>
</feature>
<evidence type="ECO:0000256" key="1">
    <source>
        <dbReference type="SAM" id="Phobius"/>
    </source>
</evidence>
<reference evidence="2 3" key="1">
    <citation type="submission" date="2023-03" db="EMBL/GenBank/DDBJ databases">
        <title>NovoSphingobium album sp. nov. isolated from polycyclic aromatic hydrocarbons- and heavy-metal polluted soil.</title>
        <authorList>
            <person name="Liu Z."/>
            <person name="Wang K."/>
        </authorList>
    </citation>
    <scope>NUCLEOTIDE SEQUENCE [LARGE SCALE GENOMIC DNA]</scope>
    <source>
        <strain evidence="2 3">H3SJ31-1</strain>
    </source>
</reference>
<evidence type="ECO:0000313" key="2">
    <source>
        <dbReference type="EMBL" id="MDE8653553.1"/>
    </source>
</evidence>
<evidence type="ECO:0000313" key="3">
    <source>
        <dbReference type="Proteomes" id="UP001216253"/>
    </source>
</evidence>
<dbReference type="Proteomes" id="UP001216253">
    <property type="component" value="Unassembled WGS sequence"/>
</dbReference>
<keyword evidence="1" id="KW-0472">Membrane</keyword>
<accession>A0ABT5WUG4</accession>
<protein>
    <submittedName>
        <fullName evidence="2">Uncharacterized protein</fullName>
    </submittedName>
</protein>
<dbReference type="EMBL" id="JARESE010000062">
    <property type="protein sequence ID" value="MDE8653553.1"/>
    <property type="molecule type" value="Genomic_DNA"/>
</dbReference>